<dbReference type="AlphaFoldDB" id="A0A0P7DTB2"/>
<sequence>MGWEYYVTNNGGTSITEVVNSRVIAPLKARFNKRQQKRFSTNESYFECDGRQYCKQMTSIEEAYFFNRHCPNTDLDSDYDGELCEGDPRF</sequence>
<gene>
    <name evidence="1" type="ORF">AOG27_06650</name>
</gene>
<dbReference type="Proteomes" id="UP000050378">
    <property type="component" value="Unassembled WGS sequence"/>
</dbReference>
<dbReference type="EMBL" id="LJTC01000003">
    <property type="protein sequence ID" value="KPM84579.1"/>
    <property type="molecule type" value="Genomic_DNA"/>
</dbReference>
<dbReference type="STRING" id="570156.AOG27_06650"/>
<name>A0A0P7DTB2_9GAMM</name>
<protein>
    <submittedName>
        <fullName evidence="1">Uncharacterized protein</fullName>
    </submittedName>
</protein>
<evidence type="ECO:0000313" key="1">
    <source>
        <dbReference type="EMBL" id="KPM84579.1"/>
    </source>
</evidence>
<proteinExistence type="predicted"/>
<organism evidence="1 2">
    <name type="scientific">Pseudoalteromonas lipolytica</name>
    <dbReference type="NCBI Taxonomy" id="570156"/>
    <lineage>
        <taxon>Bacteria</taxon>
        <taxon>Pseudomonadati</taxon>
        <taxon>Pseudomonadota</taxon>
        <taxon>Gammaproteobacteria</taxon>
        <taxon>Alteromonadales</taxon>
        <taxon>Pseudoalteromonadaceae</taxon>
        <taxon>Pseudoalteromonas</taxon>
    </lineage>
</organism>
<reference evidence="1 2" key="1">
    <citation type="submission" date="2015-09" db="EMBL/GenBank/DDBJ databases">
        <title>Draft Genome Sequence of Pseudoalteromonas lipolytica UCD-48B.</title>
        <authorList>
            <person name="Krusor M."/>
            <person name="Coil D.A."/>
            <person name="Lang J.M."/>
            <person name="Eisen J.A."/>
            <person name="Alexiev A."/>
        </authorList>
    </citation>
    <scope>NUCLEOTIDE SEQUENCE [LARGE SCALE GENOMIC DNA]</scope>
    <source>
        <strain evidence="1 2">UCD-48B</strain>
    </source>
</reference>
<evidence type="ECO:0000313" key="2">
    <source>
        <dbReference type="Proteomes" id="UP000050378"/>
    </source>
</evidence>
<dbReference type="PATRIC" id="fig|570156.3.peg.2323"/>
<comment type="caution">
    <text evidence="1">The sequence shown here is derived from an EMBL/GenBank/DDBJ whole genome shotgun (WGS) entry which is preliminary data.</text>
</comment>
<accession>A0A0P7DTB2</accession>